<dbReference type="SMART" id="SM00304">
    <property type="entry name" value="HAMP"/>
    <property type="match status" value="1"/>
</dbReference>
<evidence type="ECO:0000313" key="8">
    <source>
        <dbReference type="Proteomes" id="UP000781958"/>
    </source>
</evidence>
<evidence type="ECO:0000259" key="6">
    <source>
        <dbReference type="PROSITE" id="PS50885"/>
    </source>
</evidence>
<dbReference type="PROSITE" id="PS50885">
    <property type="entry name" value="HAMP"/>
    <property type="match status" value="1"/>
</dbReference>
<keyword evidence="1 3" id="KW-0807">Transducer</keyword>
<comment type="caution">
    <text evidence="7">The sequence shown here is derived from an EMBL/GenBank/DDBJ whole genome shotgun (WGS) entry which is preliminary data.</text>
</comment>
<keyword evidence="4" id="KW-0812">Transmembrane</keyword>
<evidence type="ECO:0000256" key="1">
    <source>
        <dbReference type="ARBA" id="ARBA00023224"/>
    </source>
</evidence>
<dbReference type="PRINTS" id="PR00260">
    <property type="entry name" value="CHEMTRNSDUCR"/>
</dbReference>
<reference evidence="7 8" key="1">
    <citation type="submission" date="2021-03" db="EMBL/GenBank/DDBJ databases">
        <title>Genomic Encyclopedia of Type Strains, Phase III (KMG-III): the genomes of soil and plant-associated and newly described type strains.</title>
        <authorList>
            <person name="Whitman W."/>
        </authorList>
    </citation>
    <scope>NUCLEOTIDE SEQUENCE [LARGE SCALE GENOMIC DNA]</scope>
    <source>
        <strain evidence="7 8">IMMIB AFH-6</strain>
    </source>
</reference>
<dbReference type="SUPFAM" id="SSF58104">
    <property type="entry name" value="Methyl-accepting chemotaxis protein (MCP) signaling domain"/>
    <property type="match status" value="1"/>
</dbReference>
<dbReference type="RefSeq" id="WP_246500594.1">
    <property type="nucleotide sequence ID" value="NZ_JAGINP010000007.1"/>
</dbReference>
<keyword evidence="4" id="KW-1133">Transmembrane helix</keyword>
<sequence>MDNSAAADPSRRFGIKAKMLVAFGAVGALPCAAAVIGWLSYGAVKDHVADITGVQVPLLGAAHGLATTTARVMALGPLIDAAASPDVLARLRAEADEQRASLKRQTATLTAIDGNGEGIAGMGITAQSLLANIDALAVATGRRLELRERRAARLVELSDAHARLLAALEPRMQRSRQNLEHSIESMVDVAAQQTTIIGEELGQTVLPLFQLRGAAAALTKSLLIGAYETDRSKVMSLSTDFDSAVSDLQGALRPLAANEDAAPVVQAIRALTAYGDGERSVYTRRVRQLDPGVPAAEARSLAEGLARSVDDIVQLDGTANTRMLPLMLNSRTRIADTSGAIEQRVQELSTTVVPAAQQSYITLSGLLAKANLLAGKLAEAGDADSPRRLAEARRALDAVAAAIRDGVGALAEEEAAAVRPLADRLLALGFGPDGILALRQGELEAYAENARLNERNQTAAGALAATVDGLVQRAEQASARGAADTQAALERTNDLQMLLATVGVLLSALIVWLYVGRRIVGRLESLAAAMRRVARGDLSVDVPKSGKDEITDMAEALDVFIANARAMNDARRRVEEERRSAAQQRRAGMLEIADQFESNVLASVETLAGAARAMAERARSLTAIATSASDRATAAMEVSAEMSAGIQQVAVAAAEISNSIAEISKRTGESARIIGDTAAGAERVKGTVGDLSQAASAIGAVVDLIESIAGQTNLLALNATIEAARAGEAGKGFAVVAGEVKHLASQTASATADIARQIAATQDASRQTADEVEGMADSVQRIEGNASAIAAAVEQQAAITSGIVEVSHKVAAGTQAASEHVAGLSESAAVVRAQAGDVLEVAESLSREATTLGSSVHLFLQEIRAAR</sequence>
<evidence type="ECO:0000256" key="4">
    <source>
        <dbReference type="SAM" id="Phobius"/>
    </source>
</evidence>
<feature type="domain" description="HAMP" evidence="6">
    <location>
        <begin position="517"/>
        <end position="569"/>
    </location>
</feature>
<dbReference type="EMBL" id="JAGINP010000007">
    <property type="protein sequence ID" value="MBP2292635.1"/>
    <property type="molecule type" value="Genomic_DNA"/>
</dbReference>
<feature type="transmembrane region" description="Helical" evidence="4">
    <location>
        <begin position="20"/>
        <end position="41"/>
    </location>
</feature>
<evidence type="ECO:0000256" key="2">
    <source>
        <dbReference type="ARBA" id="ARBA00029447"/>
    </source>
</evidence>
<dbReference type="CDD" id="cd06225">
    <property type="entry name" value="HAMP"/>
    <property type="match status" value="1"/>
</dbReference>
<dbReference type="SMART" id="SM00283">
    <property type="entry name" value="MA"/>
    <property type="match status" value="1"/>
</dbReference>
<keyword evidence="8" id="KW-1185">Reference proteome</keyword>
<dbReference type="Pfam" id="PF00672">
    <property type="entry name" value="HAMP"/>
    <property type="match status" value="1"/>
</dbReference>
<protein>
    <submittedName>
        <fullName evidence="7">Methyl-accepting chemotaxis protein</fullName>
    </submittedName>
</protein>
<name>A0ABS4SJ88_9PROT</name>
<keyword evidence="4" id="KW-0472">Membrane</keyword>
<dbReference type="Gene3D" id="1.20.58.920">
    <property type="match status" value="2"/>
</dbReference>
<dbReference type="Pfam" id="PF00015">
    <property type="entry name" value="MCPsignal"/>
    <property type="match status" value="1"/>
</dbReference>
<organism evidence="7 8">
    <name type="scientific">Azospirillum rugosum</name>
    <dbReference type="NCBI Taxonomy" id="416170"/>
    <lineage>
        <taxon>Bacteria</taxon>
        <taxon>Pseudomonadati</taxon>
        <taxon>Pseudomonadota</taxon>
        <taxon>Alphaproteobacteria</taxon>
        <taxon>Rhodospirillales</taxon>
        <taxon>Azospirillaceae</taxon>
        <taxon>Azospirillum</taxon>
    </lineage>
</organism>
<evidence type="ECO:0000256" key="3">
    <source>
        <dbReference type="PROSITE-ProRule" id="PRU00284"/>
    </source>
</evidence>
<comment type="similarity">
    <text evidence="2">Belongs to the methyl-accepting chemotaxis (MCP) protein family.</text>
</comment>
<dbReference type="InterPro" id="IPR038188">
    <property type="entry name" value="TorS_sensor_sf"/>
</dbReference>
<dbReference type="PANTHER" id="PTHR32089:SF112">
    <property type="entry name" value="LYSOZYME-LIKE PROTEIN-RELATED"/>
    <property type="match status" value="1"/>
</dbReference>
<gene>
    <name evidence="7" type="ORF">J2851_002413</name>
</gene>
<feature type="domain" description="Methyl-accepting transducer" evidence="5">
    <location>
        <begin position="603"/>
        <end position="842"/>
    </location>
</feature>
<proteinExistence type="inferred from homology"/>
<evidence type="ECO:0000313" key="7">
    <source>
        <dbReference type="EMBL" id="MBP2292635.1"/>
    </source>
</evidence>
<accession>A0ABS4SJ88</accession>
<dbReference type="PROSITE" id="PS50111">
    <property type="entry name" value="CHEMOTAXIS_TRANSDUC_2"/>
    <property type="match status" value="1"/>
</dbReference>
<dbReference type="Gene3D" id="1.10.287.950">
    <property type="entry name" value="Methyl-accepting chemotaxis protein"/>
    <property type="match status" value="1"/>
</dbReference>
<dbReference type="PANTHER" id="PTHR32089">
    <property type="entry name" value="METHYL-ACCEPTING CHEMOTAXIS PROTEIN MCPB"/>
    <property type="match status" value="1"/>
</dbReference>
<dbReference type="Proteomes" id="UP000781958">
    <property type="component" value="Unassembled WGS sequence"/>
</dbReference>
<dbReference type="InterPro" id="IPR004089">
    <property type="entry name" value="MCPsignal_dom"/>
</dbReference>
<dbReference type="InterPro" id="IPR004090">
    <property type="entry name" value="Chemotax_Me-accpt_rcpt"/>
</dbReference>
<dbReference type="InterPro" id="IPR003660">
    <property type="entry name" value="HAMP_dom"/>
</dbReference>
<evidence type="ECO:0000259" key="5">
    <source>
        <dbReference type="PROSITE" id="PS50111"/>
    </source>
</evidence>
<dbReference type="Gene3D" id="6.10.340.10">
    <property type="match status" value="1"/>
</dbReference>